<accession>A0A3D8T640</accession>
<feature type="region of interest" description="Disordered" evidence="1">
    <location>
        <begin position="311"/>
        <end position="331"/>
    </location>
</feature>
<evidence type="ECO:0008006" key="4">
    <source>
        <dbReference type="Google" id="ProtNLM"/>
    </source>
</evidence>
<feature type="compositionally biased region" description="Low complexity" evidence="1">
    <location>
        <begin position="182"/>
        <end position="204"/>
    </location>
</feature>
<dbReference type="InterPro" id="IPR009057">
    <property type="entry name" value="Homeodomain-like_sf"/>
</dbReference>
<organism evidence="2 3">
    <name type="scientific">Aspergillus mulundensis</name>
    <dbReference type="NCBI Taxonomy" id="1810919"/>
    <lineage>
        <taxon>Eukaryota</taxon>
        <taxon>Fungi</taxon>
        <taxon>Dikarya</taxon>
        <taxon>Ascomycota</taxon>
        <taxon>Pezizomycotina</taxon>
        <taxon>Eurotiomycetes</taxon>
        <taxon>Eurotiomycetidae</taxon>
        <taxon>Eurotiales</taxon>
        <taxon>Aspergillaceae</taxon>
        <taxon>Aspergillus</taxon>
        <taxon>Aspergillus subgen. Nidulantes</taxon>
    </lineage>
</organism>
<feature type="region of interest" description="Disordered" evidence="1">
    <location>
        <begin position="85"/>
        <end position="210"/>
    </location>
</feature>
<feature type="compositionally biased region" description="Polar residues" evidence="1">
    <location>
        <begin position="160"/>
        <end position="171"/>
    </location>
</feature>
<feature type="compositionally biased region" description="Basic and acidic residues" evidence="1">
    <location>
        <begin position="104"/>
        <end position="127"/>
    </location>
</feature>
<evidence type="ECO:0000313" key="3">
    <source>
        <dbReference type="Proteomes" id="UP000256690"/>
    </source>
</evidence>
<name>A0A3D8T640_9EURO</name>
<gene>
    <name evidence="2" type="ORF">DSM5745_00800</name>
</gene>
<dbReference type="EMBL" id="PVWQ01000001">
    <property type="protein sequence ID" value="RDW93478.1"/>
    <property type="molecule type" value="Genomic_DNA"/>
</dbReference>
<dbReference type="Proteomes" id="UP000256690">
    <property type="component" value="Unassembled WGS sequence"/>
</dbReference>
<dbReference type="RefSeq" id="XP_026608661.1">
    <property type="nucleotide sequence ID" value="XM_026742816.1"/>
</dbReference>
<protein>
    <recommendedName>
        <fullName evidence="4">Myb-like domain-containing protein</fullName>
    </recommendedName>
</protein>
<comment type="caution">
    <text evidence="2">The sequence shown here is derived from an EMBL/GenBank/DDBJ whole genome shotgun (WGS) entry which is preliminary data.</text>
</comment>
<reference evidence="2 3" key="1">
    <citation type="journal article" date="2018" name="IMA Fungus">
        <title>IMA Genome-F 9: Draft genome sequence of Annulohypoxylon stygium, Aspergillus mulundensis, Berkeleyomyces basicola (syn. Thielaviopsis basicola), Ceratocystis smalleyi, two Cercospora beticola strains, Coleophoma cylindrospora, Fusarium fracticaudum, Phialophora cf. hyalina, and Morchella septimelata.</title>
        <authorList>
            <person name="Wingfield B.D."/>
            <person name="Bills G.F."/>
            <person name="Dong Y."/>
            <person name="Huang W."/>
            <person name="Nel W.J."/>
            <person name="Swalarsk-Parry B.S."/>
            <person name="Vaghefi N."/>
            <person name="Wilken P.M."/>
            <person name="An Z."/>
            <person name="de Beer Z.W."/>
            <person name="De Vos L."/>
            <person name="Chen L."/>
            <person name="Duong T.A."/>
            <person name="Gao Y."/>
            <person name="Hammerbacher A."/>
            <person name="Kikkert J.R."/>
            <person name="Li Y."/>
            <person name="Li H."/>
            <person name="Li K."/>
            <person name="Li Q."/>
            <person name="Liu X."/>
            <person name="Ma X."/>
            <person name="Naidoo K."/>
            <person name="Pethybridge S.J."/>
            <person name="Sun J."/>
            <person name="Steenkamp E.T."/>
            <person name="van der Nest M.A."/>
            <person name="van Wyk S."/>
            <person name="Wingfield M.J."/>
            <person name="Xiong C."/>
            <person name="Yue Q."/>
            <person name="Zhang X."/>
        </authorList>
    </citation>
    <scope>NUCLEOTIDE SEQUENCE [LARGE SCALE GENOMIC DNA]</scope>
    <source>
        <strain evidence="2 3">DSM 5745</strain>
    </source>
</reference>
<feature type="region of interest" description="Disordered" evidence="1">
    <location>
        <begin position="1"/>
        <end position="33"/>
    </location>
</feature>
<feature type="compositionally biased region" description="Polar residues" evidence="1">
    <location>
        <begin position="322"/>
        <end position="331"/>
    </location>
</feature>
<feature type="compositionally biased region" description="Basic and acidic residues" evidence="1">
    <location>
        <begin position="1"/>
        <end position="13"/>
    </location>
</feature>
<keyword evidence="3" id="KW-1185">Reference proteome</keyword>
<feature type="compositionally biased region" description="Acidic residues" evidence="1">
    <location>
        <begin position="141"/>
        <end position="154"/>
    </location>
</feature>
<evidence type="ECO:0000313" key="2">
    <source>
        <dbReference type="EMBL" id="RDW93478.1"/>
    </source>
</evidence>
<evidence type="ECO:0000256" key="1">
    <source>
        <dbReference type="SAM" id="MobiDB-lite"/>
    </source>
</evidence>
<dbReference type="GeneID" id="38111170"/>
<proteinExistence type="predicted"/>
<sequence>MEERVKDETESAHSETQITAADDSPRQAESANELPGLSIHYQWTCQEENRLWDLREENAQLTWEEFCALYYFPNRTRVSLKRKYSKLKRERPGGSKLTSGVKRSRADSQPRRERKRQKDVSPDELRTSDFIVTDSGAATDGIDDIREDDEDDGTEPQHVHNPTPSPVSHNTRILRELATNHPASSSDDTPMASPTTTAAEAAAALKKKLEQSEADQEKLEVQLAAQAERIQALEGAAENNQRLKADIERLERALGNSTKQQQAQHHSFLQSVSYLKSSNYLPGVMFQRLKTEITNNNNEVMRRIGFLGDRLNQHEKQHEEQSQPSVSQSDL</sequence>
<dbReference type="SUPFAM" id="SSF46689">
    <property type="entry name" value="Homeodomain-like"/>
    <property type="match status" value="1"/>
</dbReference>
<dbReference type="AlphaFoldDB" id="A0A3D8T640"/>
<feature type="compositionally biased region" description="Basic and acidic residues" evidence="1">
    <location>
        <begin position="311"/>
        <end position="321"/>
    </location>
</feature>